<keyword evidence="5" id="KW-0934">Plastid</keyword>
<dbReference type="GeneID" id="29072077"/>
<dbReference type="GO" id="GO:0003729">
    <property type="term" value="F:mRNA binding"/>
    <property type="evidence" value="ECO:0007669"/>
    <property type="project" value="TreeGrafter"/>
</dbReference>
<reference evidence="5" key="1">
    <citation type="journal article" date="2016" name="Mitochondrial DNA Part B Resour">
        <title>Organellar genome analysis of the heteromorphic red alga Mastocarpus papillatus (Phyllophoraceae, Rhodophyta).</title>
        <authorList>
            <person name="Hughey J.R."/>
            <person name="Mumford T.F."/>
            <person name="Navarrete-Fernandez T.M."/>
            <person name="Huber S.R."/>
            <person name="Freese J.M."/>
            <person name="Murray E.M.C."/>
            <person name="Sissini M.N."/>
            <person name="Gentilhomme A."/>
        </authorList>
    </citation>
    <scope>NUCLEOTIDE SEQUENCE</scope>
</reference>
<dbReference type="InterPro" id="IPR023563">
    <property type="entry name" value="Ribosomal_uL13_CS"/>
</dbReference>
<evidence type="ECO:0000256" key="1">
    <source>
        <dbReference type="ARBA" id="ARBA00006227"/>
    </source>
</evidence>
<proteinExistence type="inferred from homology"/>
<evidence type="ECO:0000256" key="3">
    <source>
        <dbReference type="ARBA" id="ARBA00023274"/>
    </source>
</evidence>
<dbReference type="GO" id="GO:0017148">
    <property type="term" value="P:negative regulation of translation"/>
    <property type="evidence" value="ECO:0007669"/>
    <property type="project" value="TreeGrafter"/>
</dbReference>
<accession>A0A342RZF7</accession>
<name>A0A342RZF7_9FLOR</name>
<dbReference type="InterPro" id="IPR005823">
    <property type="entry name" value="Ribosomal_uL13_bac-type"/>
</dbReference>
<dbReference type="InterPro" id="IPR036899">
    <property type="entry name" value="Ribosomal_uL13_sf"/>
</dbReference>
<dbReference type="InterPro" id="IPR005822">
    <property type="entry name" value="Ribosomal_uL13"/>
</dbReference>
<dbReference type="RefSeq" id="YP_009295619.1">
    <property type="nucleotide sequence ID" value="NC_031167.1"/>
</dbReference>
<organism evidence="5">
    <name type="scientific">Mastocarpus papillatus</name>
    <dbReference type="NCBI Taxonomy" id="31436"/>
    <lineage>
        <taxon>Eukaryota</taxon>
        <taxon>Rhodophyta</taxon>
        <taxon>Florideophyceae</taxon>
        <taxon>Rhodymeniophycidae</taxon>
        <taxon>Gigartinales</taxon>
        <taxon>Phyllophoraceae</taxon>
        <taxon>Mastocarpus</taxon>
    </lineage>
</organism>
<dbReference type="PANTHER" id="PTHR11545:SF2">
    <property type="entry name" value="LARGE RIBOSOMAL SUBUNIT PROTEIN UL13M"/>
    <property type="match status" value="1"/>
</dbReference>
<dbReference type="CDD" id="cd00392">
    <property type="entry name" value="Ribosomal_L13"/>
    <property type="match status" value="1"/>
</dbReference>
<keyword evidence="3 4" id="KW-0687">Ribonucleoprotein</keyword>
<evidence type="ECO:0000256" key="4">
    <source>
        <dbReference type="RuleBase" id="RU003877"/>
    </source>
</evidence>
<gene>
    <name evidence="5" type="primary">rpl13</name>
</gene>
<dbReference type="PROSITE" id="PS00783">
    <property type="entry name" value="RIBOSOMAL_L13"/>
    <property type="match status" value="1"/>
</dbReference>
<protein>
    <submittedName>
        <fullName evidence="5">50S ribosomal protein L13</fullName>
    </submittedName>
</protein>
<geneLocation type="plastid" evidence="5"/>
<keyword evidence="2 4" id="KW-0689">Ribosomal protein</keyword>
<dbReference type="AlphaFoldDB" id="A0A342RZF7"/>
<dbReference type="Gene3D" id="3.90.1180.10">
    <property type="entry name" value="Ribosomal protein L13"/>
    <property type="match status" value="1"/>
</dbReference>
<dbReference type="PANTHER" id="PTHR11545">
    <property type="entry name" value="RIBOSOMAL PROTEIN L13"/>
    <property type="match status" value="1"/>
</dbReference>
<comment type="similarity">
    <text evidence="1 4">Belongs to the universal ribosomal protein uL13 family.</text>
</comment>
<dbReference type="EMBL" id="KX525588">
    <property type="protein sequence ID" value="AOL58103.1"/>
    <property type="molecule type" value="Genomic_DNA"/>
</dbReference>
<dbReference type="PIRSF" id="PIRSF002181">
    <property type="entry name" value="Ribosomal_L13"/>
    <property type="match status" value="1"/>
</dbReference>
<dbReference type="GO" id="GO:0003735">
    <property type="term" value="F:structural constituent of ribosome"/>
    <property type="evidence" value="ECO:0007669"/>
    <property type="project" value="InterPro"/>
</dbReference>
<sequence length="143" mass="16431">MNTTYIPKKIEQKKWYLIDASNERLGRLSTKIATILRGKNCAEYTSFLNAQFYVIVTNAHKINITGQKKYQKTYKKHSGQPGGLRVETFEQLNKRIPNRIIEKAVKGMLPKGPLGRKLFSQLKVYSSSNHPHEAQKPEDITLK</sequence>
<dbReference type="GO" id="GO:0006412">
    <property type="term" value="P:translation"/>
    <property type="evidence" value="ECO:0007669"/>
    <property type="project" value="InterPro"/>
</dbReference>
<dbReference type="HAMAP" id="MF_01366">
    <property type="entry name" value="Ribosomal_uL13"/>
    <property type="match status" value="1"/>
</dbReference>
<dbReference type="NCBIfam" id="TIGR01066">
    <property type="entry name" value="rplM_bact"/>
    <property type="match status" value="1"/>
</dbReference>
<evidence type="ECO:0000313" key="5">
    <source>
        <dbReference type="EMBL" id="AOL58103.1"/>
    </source>
</evidence>
<dbReference type="Pfam" id="PF00572">
    <property type="entry name" value="Ribosomal_L13"/>
    <property type="match status" value="1"/>
</dbReference>
<dbReference type="SUPFAM" id="SSF52161">
    <property type="entry name" value="Ribosomal protein L13"/>
    <property type="match status" value="1"/>
</dbReference>
<dbReference type="GO" id="GO:0022625">
    <property type="term" value="C:cytosolic large ribosomal subunit"/>
    <property type="evidence" value="ECO:0007669"/>
    <property type="project" value="TreeGrafter"/>
</dbReference>
<evidence type="ECO:0000256" key="2">
    <source>
        <dbReference type="ARBA" id="ARBA00022980"/>
    </source>
</evidence>